<sequence length="250" mass="29008">MIIPAIDILNNKIVRLYQGNYDLVQYYNYNVYDLIEKYLFYGINMVHIVDLNSARNPFEKKNQVFYNILSYFKNKIQIAGGIRSEKDIEYFLLNGAKRVVIGSAIFNKKNKIKNWIKYYGSEYIVIALDINIINNVNNVFINGWKENTNICLEDILKKLSYLGIKYILCTDISRDGTLLGPNFKLYRNLINSFPNFYFQSSGGISSVNDIIQLKKIGIHDIIIGKSLLEKKFNIMEAIKCWQKESSLASM</sequence>
<dbReference type="UniPathway" id="UPA00031">
    <property type="reaction ID" value="UER00009"/>
</dbReference>
<organism evidence="11 12">
    <name type="scientific">Buchnera aphidicola</name>
    <name type="common">Therioaphis trifolii</name>
    <dbReference type="NCBI Taxonomy" id="1241884"/>
    <lineage>
        <taxon>Bacteria</taxon>
        <taxon>Pseudomonadati</taxon>
        <taxon>Pseudomonadota</taxon>
        <taxon>Gammaproteobacteria</taxon>
        <taxon>Enterobacterales</taxon>
        <taxon>Erwiniaceae</taxon>
        <taxon>Buchnera</taxon>
    </lineage>
</organism>
<feature type="active site" description="Proton donor" evidence="9">
    <location>
        <position position="129"/>
    </location>
</feature>
<dbReference type="OrthoDB" id="9807749at2"/>
<dbReference type="EC" id="5.3.1.16" evidence="9"/>
<comment type="pathway">
    <text evidence="3 9">Amino-acid biosynthesis; L-histidine biosynthesis; L-histidine from 5-phospho-alpha-D-ribose 1-diphosphate: step 4/9.</text>
</comment>
<dbReference type="RefSeq" id="WP_158349352.1">
    <property type="nucleotide sequence ID" value="NZ_CP032996.1"/>
</dbReference>
<dbReference type="PANTHER" id="PTHR43090:SF2">
    <property type="entry name" value="1-(5-PHOSPHORIBOSYL)-5-[(5-PHOSPHORIBOSYLAMINO)METHYLIDENEAMINO] IMIDAZOLE-4-CARBOXAMIDE ISOMERASE"/>
    <property type="match status" value="1"/>
</dbReference>
<dbReference type="SUPFAM" id="SSF51366">
    <property type="entry name" value="Ribulose-phoshate binding barrel"/>
    <property type="match status" value="1"/>
</dbReference>
<protein>
    <recommendedName>
        <fullName evidence="9">1-(5-phosphoribosyl)-5-[(5-phosphoribosylamino)methylideneamino] imidazole-4-carboxamide isomerase</fullName>
        <ecNumber evidence="9">5.3.1.16</ecNumber>
    </recommendedName>
    <alternativeName>
        <fullName evidence="9">Phosphoribosylformimino-5-aminoimidazole carboxamide ribotide isomerase</fullName>
    </alternativeName>
</protein>
<dbReference type="Gene3D" id="3.20.20.70">
    <property type="entry name" value="Aldolase class I"/>
    <property type="match status" value="1"/>
</dbReference>
<dbReference type="InterPro" id="IPR013785">
    <property type="entry name" value="Aldolase_TIM"/>
</dbReference>
<evidence type="ECO:0000256" key="10">
    <source>
        <dbReference type="RuleBase" id="RU003657"/>
    </source>
</evidence>
<evidence type="ECO:0000256" key="6">
    <source>
        <dbReference type="ARBA" id="ARBA00022605"/>
    </source>
</evidence>
<keyword evidence="5 9" id="KW-0963">Cytoplasm</keyword>
<keyword evidence="12" id="KW-1185">Reference proteome</keyword>
<evidence type="ECO:0000256" key="2">
    <source>
        <dbReference type="ARBA" id="ARBA00004496"/>
    </source>
</evidence>
<comment type="similarity">
    <text evidence="4 9 10">Belongs to the HisA/HisF family.</text>
</comment>
<dbReference type="EMBL" id="CP032996">
    <property type="protein sequence ID" value="QCI27086.1"/>
    <property type="molecule type" value="Genomic_DNA"/>
</dbReference>
<dbReference type="Pfam" id="PF00977">
    <property type="entry name" value="His_biosynth"/>
    <property type="match status" value="1"/>
</dbReference>
<keyword evidence="8 9" id="KW-0413">Isomerase</keyword>
<evidence type="ECO:0000313" key="12">
    <source>
        <dbReference type="Proteomes" id="UP000298603"/>
    </source>
</evidence>
<dbReference type="InterPro" id="IPR006062">
    <property type="entry name" value="His_biosynth"/>
</dbReference>
<gene>
    <name evidence="9" type="primary">hisA</name>
    <name evidence="11" type="ORF">D9V81_00415</name>
</gene>
<keyword evidence="6 9" id="KW-0028">Amino-acid biosynthesis</keyword>
<dbReference type="GO" id="GO:0000162">
    <property type="term" value="P:L-tryptophan biosynthetic process"/>
    <property type="evidence" value="ECO:0007669"/>
    <property type="project" value="TreeGrafter"/>
</dbReference>
<evidence type="ECO:0000256" key="5">
    <source>
        <dbReference type="ARBA" id="ARBA00022490"/>
    </source>
</evidence>
<dbReference type="InterPro" id="IPR044524">
    <property type="entry name" value="Isoase_HisA-like"/>
</dbReference>
<dbReference type="InterPro" id="IPR023016">
    <property type="entry name" value="HisA/PriA"/>
</dbReference>
<name>A0A4D6YAU2_9GAMM</name>
<keyword evidence="7 9" id="KW-0368">Histidine biosynthesis</keyword>
<dbReference type="CDD" id="cd04732">
    <property type="entry name" value="HisA"/>
    <property type="match status" value="1"/>
</dbReference>
<reference evidence="11 12" key="1">
    <citation type="submission" date="2018-10" db="EMBL/GenBank/DDBJ databases">
        <title>Comparative functional genomics of the obligate endosymbiont Buchnera aphidicola.</title>
        <authorList>
            <person name="Chong R.A."/>
        </authorList>
    </citation>
    <scope>NUCLEOTIDE SEQUENCE [LARGE SCALE GENOMIC DNA]</scope>
    <source>
        <strain evidence="11 12">Tma</strain>
    </source>
</reference>
<accession>A0A4D6YAU2</accession>
<feature type="active site" description="Proton acceptor" evidence="9">
    <location>
        <position position="7"/>
    </location>
</feature>
<dbReference type="Proteomes" id="UP000298603">
    <property type="component" value="Chromosome"/>
</dbReference>
<dbReference type="FunFam" id="3.20.20.70:FF:000009">
    <property type="entry name" value="1-(5-phosphoribosyl)-5-[(5-phosphoribosylamino)methylideneamino] imidazole-4-carboxamide isomerase"/>
    <property type="match status" value="1"/>
</dbReference>
<proteinExistence type="inferred from homology"/>
<evidence type="ECO:0000256" key="8">
    <source>
        <dbReference type="ARBA" id="ARBA00023235"/>
    </source>
</evidence>
<dbReference type="GO" id="GO:0005737">
    <property type="term" value="C:cytoplasm"/>
    <property type="evidence" value="ECO:0007669"/>
    <property type="project" value="UniProtKB-SubCell"/>
</dbReference>
<evidence type="ECO:0000256" key="1">
    <source>
        <dbReference type="ARBA" id="ARBA00000901"/>
    </source>
</evidence>
<dbReference type="AlphaFoldDB" id="A0A4D6YAU2"/>
<evidence type="ECO:0000256" key="4">
    <source>
        <dbReference type="ARBA" id="ARBA00009667"/>
    </source>
</evidence>
<evidence type="ECO:0000313" key="11">
    <source>
        <dbReference type="EMBL" id="QCI27086.1"/>
    </source>
</evidence>
<evidence type="ECO:0000256" key="9">
    <source>
        <dbReference type="HAMAP-Rule" id="MF_01014"/>
    </source>
</evidence>
<dbReference type="HAMAP" id="MF_01014">
    <property type="entry name" value="HisA"/>
    <property type="match status" value="1"/>
</dbReference>
<comment type="catalytic activity">
    <reaction evidence="1 9">
        <text>1-(5-phospho-beta-D-ribosyl)-5-[(5-phospho-beta-D-ribosylamino)methylideneamino]imidazole-4-carboxamide = 5-[(5-phospho-1-deoxy-D-ribulos-1-ylimino)methylamino]-1-(5-phospho-beta-D-ribosyl)imidazole-4-carboxamide</text>
        <dbReference type="Rhea" id="RHEA:15469"/>
        <dbReference type="ChEBI" id="CHEBI:58435"/>
        <dbReference type="ChEBI" id="CHEBI:58525"/>
        <dbReference type="EC" id="5.3.1.16"/>
    </reaction>
</comment>
<evidence type="ECO:0000256" key="3">
    <source>
        <dbReference type="ARBA" id="ARBA00005133"/>
    </source>
</evidence>
<comment type="subcellular location">
    <subcellularLocation>
        <location evidence="2 9">Cytoplasm</location>
    </subcellularLocation>
</comment>
<dbReference type="GO" id="GO:0000105">
    <property type="term" value="P:L-histidine biosynthetic process"/>
    <property type="evidence" value="ECO:0007669"/>
    <property type="project" value="UniProtKB-UniRule"/>
</dbReference>
<dbReference type="PANTHER" id="PTHR43090">
    <property type="entry name" value="1-(5-PHOSPHORIBOSYL)-5-[(5-PHOSPHORIBOSYLAMINO)METHYLIDENEAMINO] IMIDAZOLE-4-CARBOXAMIDE ISOMERASE"/>
    <property type="match status" value="1"/>
</dbReference>
<dbReference type="GO" id="GO:0003949">
    <property type="term" value="F:1-(5-phosphoribosyl)-5-[(5-phosphoribosylamino)methylideneamino]imidazole-4-carboxamide isomerase activity"/>
    <property type="evidence" value="ECO:0007669"/>
    <property type="project" value="UniProtKB-UniRule"/>
</dbReference>
<evidence type="ECO:0000256" key="7">
    <source>
        <dbReference type="ARBA" id="ARBA00023102"/>
    </source>
</evidence>
<dbReference type="InterPro" id="IPR011060">
    <property type="entry name" value="RibuloseP-bd_barrel"/>
</dbReference>